<dbReference type="Proteomes" id="UP001457282">
    <property type="component" value="Unassembled WGS sequence"/>
</dbReference>
<dbReference type="InterPro" id="IPR035513">
    <property type="entry name" value="Invertase/methylesterase_inhib"/>
</dbReference>
<accession>A0AAW1Y5X7</accession>
<feature type="signal peptide" evidence="1">
    <location>
        <begin position="1"/>
        <end position="28"/>
    </location>
</feature>
<protein>
    <recommendedName>
        <fullName evidence="2">Pectinesterase inhibitor domain-containing protein</fullName>
    </recommendedName>
</protein>
<dbReference type="InterPro" id="IPR006501">
    <property type="entry name" value="Pectinesterase_inhib_dom"/>
</dbReference>
<dbReference type="PANTHER" id="PTHR31890:SF9">
    <property type="entry name" value="PLANT INVERTASE_PECTIN METHYLESTERASE INHIBITOR SUPERFAMILY PROTEIN"/>
    <property type="match status" value="1"/>
</dbReference>
<evidence type="ECO:0000259" key="2">
    <source>
        <dbReference type="SMART" id="SM00856"/>
    </source>
</evidence>
<gene>
    <name evidence="3" type="ORF">M0R45_009392</name>
</gene>
<reference evidence="3 4" key="1">
    <citation type="journal article" date="2023" name="G3 (Bethesda)">
        <title>A chromosome-length genome assembly and annotation of blackberry (Rubus argutus, cv. 'Hillquist').</title>
        <authorList>
            <person name="Bruna T."/>
            <person name="Aryal R."/>
            <person name="Dudchenko O."/>
            <person name="Sargent D.J."/>
            <person name="Mead D."/>
            <person name="Buti M."/>
            <person name="Cavallini A."/>
            <person name="Hytonen T."/>
            <person name="Andres J."/>
            <person name="Pham M."/>
            <person name="Weisz D."/>
            <person name="Mascagni F."/>
            <person name="Usai G."/>
            <person name="Natali L."/>
            <person name="Bassil N."/>
            <person name="Fernandez G.E."/>
            <person name="Lomsadze A."/>
            <person name="Armour M."/>
            <person name="Olukolu B."/>
            <person name="Poorten T."/>
            <person name="Britton C."/>
            <person name="Davik J."/>
            <person name="Ashrafi H."/>
            <person name="Aiden E.L."/>
            <person name="Borodovsky M."/>
            <person name="Worthington M."/>
        </authorList>
    </citation>
    <scope>NUCLEOTIDE SEQUENCE [LARGE SCALE GENOMIC DNA]</scope>
    <source>
        <strain evidence="3">PI 553951</strain>
    </source>
</reference>
<comment type="caution">
    <text evidence="3">The sequence shown here is derived from an EMBL/GenBank/DDBJ whole genome shotgun (WGS) entry which is preliminary data.</text>
</comment>
<proteinExistence type="predicted"/>
<evidence type="ECO:0000313" key="4">
    <source>
        <dbReference type="Proteomes" id="UP001457282"/>
    </source>
</evidence>
<evidence type="ECO:0000256" key="1">
    <source>
        <dbReference type="SAM" id="SignalP"/>
    </source>
</evidence>
<dbReference type="Gene3D" id="1.20.140.40">
    <property type="entry name" value="Invertase/pectin methylesterase inhibitor family protein"/>
    <property type="match status" value="1"/>
</dbReference>
<dbReference type="SMART" id="SM00856">
    <property type="entry name" value="PMEI"/>
    <property type="match status" value="1"/>
</dbReference>
<organism evidence="3 4">
    <name type="scientific">Rubus argutus</name>
    <name type="common">Southern blackberry</name>
    <dbReference type="NCBI Taxonomy" id="59490"/>
    <lineage>
        <taxon>Eukaryota</taxon>
        <taxon>Viridiplantae</taxon>
        <taxon>Streptophyta</taxon>
        <taxon>Embryophyta</taxon>
        <taxon>Tracheophyta</taxon>
        <taxon>Spermatophyta</taxon>
        <taxon>Magnoliopsida</taxon>
        <taxon>eudicotyledons</taxon>
        <taxon>Gunneridae</taxon>
        <taxon>Pentapetalae</taxon>
        <taxon>rosids</taxon>
        <taxon>fabids</taxon>
        <taxon>Rosales</taxon>
        <taxon>Rosaceae</taxon>
        <taxon>Rosoideae</taxon>
        <taxon>Rosoideae incertae sedis</taxon>
        <taxon>Rubus</taxon>
    </lineage>
</organism>
<dbReference type="AlphaFoldDB" id="A0AAW1Y5X7"/>
<dbReference type="Pfam" id="PF04043">
    <property type="entry name" value="PMEI"/>
    <property type="match status" value="1"/>
</dbReference>
<dbReference type="GO" id="GO:0004857">
    <property type="term" value="F:enzyme inhibitor activity"/>
    <property type="evidence" value="ECO:0007669"/>
    <property type="project" value="InterPro"/>
</dbReference>
<feature type="domain" description="Pectinesterase inhibitor" evidence="2">
    <location>
        <begin position="28"/>
        <end position="166"/>
    </location>
</feature>
<dbReference type="InterPro" id="IPR034088">
    <property type="entry name" value="Pla_a_1-like"/>
</dbReference>
<dbReference type="SUPFAM" id="SSF101148">
    <property type="entry name" value="Plant invertase/pectin methylesterase inhibitor"/>
    <property type="match status" value="1"/>
</dbReference>
<feature type="chain" id="PRO_5043732820" description="Pectinesterase inhibitor domain-containing protein" evidence="1">
    <location>
        <begin position="29"/>
        <end position="180"/>
    </location>
</feature>
<dbReference type="EMBL" id="JBEDUW010000002">
    <property type="protein sequence ID" value="KAK9943796.1"/>
    <property type="molecule type" value="Genomic_DNA"/>
</dbReference>
<dbReference type="PANTHER" id="PTHR31890">
    <property type="entry name" value="PLANT INVERTASE/PECTIN METHYLESTERASE INHIBITOR SUPERFAMILY PROTEIN"/>
    <property type="match status" value="1"/>
</dbReference>
<dbReference type="NCBIfam" id="TIGR01614">
    <property type="entry name" value="PME_inhib"/>
    <property type="match status" value="1"/>
</dbReference>
<name>A0AAW1Y5X7_RUBAR</name>
<evidence type="ECO:0000313" key="3">
    <source>
        <dbReference type="EMBL" id="KAK9943796.1"/>
    </source>
</evidence>
<keyword evidence="4" id="KW-1185">Reference proteome</keyword>
<dbReference type="CDD" id="cd15795">
    <property type="entry name" value="PMEI-Pla_a_1_like"/>
    <property type="match status" value="1"/>
</dbReference>
<sequence length="180" mass="19295">MESPLGFVSALFFASLFLFLSSPSPTNASTRLVESVCNEVASDLKGSNSECLKVLESDPRAGSASSYKGLGPIALDLAIANAKESKAFIKNLLKKKGSSEAIKQCAESYNTVVRDFLGAKEELKEDALSANYDIKIAGDNVRDCETALRSKGLQVPEIASRNHAAMLYSNIGFVITNHID</sequence>
<keyword evidence="1" id="KW-0732">Signal</keyword>